<organism evidence="3">
    <name type="scientific">freshwater metagenome</name>
    <dbReference type="NCBI Taxonomy" id="449393"/>
    <lineage>
        <taxon>unclassified sequences</taxon>
        <taxon>metagenomes</taxon>
        <taxon>ecological metagenomes</taxon>
    </lineage>
</organism>
<sequence length="281" mass="28745">MAVKKSTTKRVVKKASKKAPAKKKAVAKKSVAKKSTAKKRVAKKAVAKKSVAKKSAVKKTAKRTTKKVAKKSSAKTSTASSIVVPPVPRGGISTTSRVNVTTTPAPVKPAPSAKPSVAPKQGTSKTVLGAVIVGVILLAIIVWSQSGSDNDDSAMPTPPASAEASAEATVEPTAEATPTEEAAPVAAVEAPSKFVALKSAEGLTLRWVAPTAMDGLTGYNVEIRANGKGDWNVIATVPADQLTQSVTKSDASGWTQFRVTSVYADGQTASAAVFGIPGVFA</sequence>
<feature type="transmembrane region" description="Helical" evidence="2">
    <location>
        <begin position="126"/>
        <end position="144"/>
    </location>
</feature>
<reference evidence="3" key="1">
    <citation type="submission" date="2020-05" db="EMBL/GenBank/DDBJ databases">
        <authorList>
            <person name="Chiriac C."/>
            <person name="Salcher M."/>
            <person name="Ghai R."/>
            <person name="Kavagutti S V."/>
        </authorList>
    </citation>
    <scope>NUCLEOTIDE SEQUENCE</scope>
</reference>
<dbReference type="AlphaFoldDB" id="A0A6J6B336"/>
<keyword evidence="2" id="KW-0812">Transmembrane</keyword>
<evidence type="ECO:0000313" key="3">
    <source>
        <dbReference type="EMBL" id="CAB4533087.1"/>
    </source>
</evidence>
<dbReference type="InterPro" id="IPR013783">
    <property type="entry name" value="Ig-like_fold"/>
</dbReference>
<dbReference type="Gene3D" id="2.60.40.10">
    <property type="entry name" value="Immunoglobulins"/>
    <property type="match status" value="1"/>
</dbReference>
<evidence type="ECO:0000256" key="1">
    <source>
        <dbReference type="SAM" id="MobiDB-lite"/>
    </source>
</evidence>
<evidence type="ECO:0000256" key="2">
    <source>
        <dbReference type="SAM" id="Phobius"/>
    </source>
</evidence>
<feature type="region of interest" description="Disordered" evidence="1">
    <location>
        <begin position="148"/>
        <end position="183"/>
    </location>
</feature>
<name>A0A6J6B336_9ZZZZ</name>
<keyword evidence="2" id="KW-0472">Membrane</keyword>
<feature type="compositionally biased region" description="Low complexity" evidence="1">
    <location>
        <begin position="100"/>
        <end position="120"/>
    </location>
</feature>
<dbReference type="SUPFAM" id="SSF49265">
    <property type="entry name" value="Fibronectin type III"/>
    <property type="match status" value="1"/>
</dbReference>
<dbReference type="EMBL" id="CAEZSM010000001">
    <property type="protein sequence ID" value="CAB4533087.1"/>
    <property type="molecule type" value="Genomic_DNA"/>
</dbReference>
<feature type="region of interest" description="Disordered" evidence="1">
    <location>
        <begin position="1"/>
        <end position="121"/>
    </location>
</feature>
<dbReference type="InterPro" id="IPR036116">
    <property type="entry name" value="FN3_sf"/>
</dbReference>
<keyword evidence="2" id="KW-1133">Transmembrane helix</keyword>
<protein>
    <submittedName>
        <fullName evidence="3">Unannotated protein</fullName>
    </submittedName>
</protein>
<dbReference type="CDD" id="cd00063">
    <property type="entry name" value="FN3"/>
    <property type="match status" value="1"/>
</dbReference>
<dbReference type="InterPro" id="IPR003961">
    <property type="entry name" value="FN3_dom"/>
</dbReference>
<feature type="compositionally biased region" description="Low complexity" evidence="1">
    <location>
        <begin position="160"/>
        <end position="183"/>
    </location>
</feature>
<accession>A0A6J6B336</accession>
<gene>
    <name evidence="3" type="ORF">UFOPK1438_00019</name>
</gene>
<proteinExistence type="predicted"/>
<feature type="compositionally biased region" description="Basic residues" evidence="1">
    <location>
        <begin position="1"/>
        <end position="73"/>
    </location>
</feature>